<dbReference type="SUPFAM" id="SSF56317">
    <property type="entry name" value="Carbon-nitrogen hydrolase"/>
    <property type="match status" value="1"/>
</dbReference>
<dbReference type="PROSITE" id="PS50263">
    <property type="entry name" value="CN_HYDROLASE"/>
    <property type="match status" value="1"/>
</dbReference>
<feature type="domain" description="CN hydrolase" evidence="2">
    <location>
        <begin position="42"/>
        <end position="292"/>
    </location>
</feature>
<comment type="caution">
    <text evidence="3">The sequence shown here is derived from an EMBL/GenBank/DDBJ whole genome shotgun (WGS) entry which is preliminary data.</text>
</comment>
<dbReference type="AlphaFoldDB" id="A0ABD1ZK10"/>
<dbReference type="EMBL" id="JBHFFA010000001">
    <property type="protein sequence ID" value="KAL2651773.1"/>
    <property type="molecule type" value="Genomic_DNA"/>
</dbReference>
<evidence type="ECO:0000313" key="4">
    <source>
        <dbReference type="Proteomes" id="UP001605036"/>
    </source>
</evidence>
<dbReference type="CDD" id="cd07572">
    <property type="entry name" value="nit"/>
    <property type="match status" value="1"/>
</dbReference>
<gene>
    <name evidence="3" type="ORF">R1flu_019901</name>
</gene>
<accession>A0ABD1ZK10</accession>
<reference evidence="3 4" key="1">
    <citation type="submission" date="2024-09" db="EMBL/GenBank/DDBJ databases">
        <title>Chromosome-scale assembly of Riccia fluitans.</title>
        <authorList>
            <person name="Paukszto L."/>
            <person name="Sawicki J."/>
            <person name="Karawczyk K."/>
            <person name="Piernik-Szablinska J."/>
            <person name="Szczecinska M."/>
            <person name="Mazdziarz M."/>
        </authorList>
    </citation>
    <scope>NUCLEOTIDE SEQUENCE [LARGE SCALE GENOMIC DNA]</scope>
    <source>
        <strain evidence="3">Rf_01</strain>
        <tissue evidence="3">Aerial parts of the thallus</tissue>
    </source>
</reference>
<dbReference type="InterPro" id="IPR045254">
    <property type="entry name" value="Nit1/2_C-N_Hydrolase"/>
</dbReference>
<evidence type="ECO:0000256" key="1">
    <source>
        <dbReference type="ARBA" id="ARBA00022801"/>
    </source>
</evidence>
<evidence type="ECO:0000259" key="2">
    <source>
        <dbReference type="PROSITE" id="PS50263"/>
    </source>
</evidence>
<dbReference type="PANTHER" id="PTHR23088:SF27">
    <property type="entry name" value="DEAMINATED GLUTATHIONE AMIDASE"/>
    <property type="match status" value="1"/>
</dbReference>
<keyword evidence="4" id="KW-1185">Reference proteome</keyword>
<keyword evidence="1" id="KW-0378">Hydrolase</keyword>
<sequence>MLGAAVPVPQQSCIRTAAAAGTHRILSNYSKSSMASSSSDLVKVAVGQMTSSSNIHANYETCAGLVKEAVTAGAKLLSLPECFSFIGSKEGESLNIAEPLDGPIMTRYQNLARESGLWLSLGGFQEKGPDPGHLYNTHVLLDNLGTIRGVYRKIHLFDVDVPGGPVLKESNSTAAGSDVISVDSPIGRLGITVCYDLRFPELYQNLRFRKNAQILLVPSAFTKRTGEAHWEILLRARAIETQCYVIAAAQAGKHNEKRESYGDALIIDPWGTIIARCRDKESTGIAVAEVDHSLLESIRQRMPICTHRRYDVYGNSAGGSSPEETNTDNCT</sequence>
<protein>
    <recommendedName>
        <fullName evidence="2">CN hydrolase domain-containing protein</fullName>
    </recommendedName>
</protein>
<dbReference type="PANTHER" id="PTHR23088">
    <property type="entry name" value="NITRILASE-RELATED"/>
    <property type="match status" value="1"/>
</dbReference>
<proteinExistence type="predicted"/>
<dbReference type="Gene3D" id="3.60.110.10">
    <property type="entry name" value="Carbon-nitrogen hydrolase"/>
    <property type="match status" value="1"/>
</dbReference>
<dbReference type="InterPro" id="IPR003010">
    <property type="entry name" value="C-N_Hydrolase"/>
</dbReference>
<dbReference type="FunFam" id="3.60.110.10:FF:000005">
    <property type="entry name" value="nitrilase homolog 1 isoform X1"/>
    <property type="match status" value="1"/>
</dbReference>
<organism evidence="3 4">
    <name type="scientific">Riccia fluitans</name>
    <dbReference type="NCBI Taxonomy" id="41844"/>
    <lineage>
        <taxon>Eukaryota</taxon>
        <taxon>Viridiplantae</taxon>
        <taxon>Streptophyta</taxon>
        <taxon>Embryophyta</taxon>
        <taxon>Marchantiophyta</taxon>
        <taxon>Marchantiopsida</taxon>
        <taxon>Marchantiidae</taxon>
        <taxon>Marchantiales</taxon>
        <taxon>Ricciaceae</taxon>
        <taxon>Riccia</taxon>
    </lineage>
</organism>
<evidence type="ECO:0000313" key="3">
    <source>
        <dbReference type="EMBL" id="KAL2651773.1"/>
    </source>
</evidence>
<dbReference type="InterPro" id="IPR036526">
    <property type="entry name" value="C-N_Hydrolase_sf"/>
</dbReference>
<dbReference type="Proteomes" id="UP001605036">
    <property type="component" value="Unassembled WGS sequence"/>
</dbReference>
<dbReference type="GO" id="GO:0016810">
    <property type="term" value="F:hydrolase activity, acting on carbon-nitrogen (but not peptide) bonds"/>
    <property type="evidence" value="ECO:0007669"/>
    <property type="project" value="UniProtKB-ARBA"/>
</dbReference>
<name>A0ABD1ZK10_9MARC</name>
<dbReference type="Pfam" id="PF00795">
    <property type="entry name" value="CN_hydrolase"/>
    <property type="match status" value="1"/>
</dbReference>